<comment type="caution">
    <text evidence="4">The sequence shown here is derived from an EMBL/GenBank/DDBJ whole genome shotgun (WGS) entry which is preliminary data.</text>
</comment>
<dbReference type="GO" id="GO:0010427">
    <property type="term" value="F:abscisic acid binding"/>
    <property type="evidence" value="ECO:0007669"/>
    <property type="project" value="TreeGrafter"/>
</dbReference>
<dbReference type="GO" id="GO:0009738">
    <property type="term" value="P:abscisic acid-activated signaling pathway"/>
    <property type="evidence" value="ECO:0007669"/>
    <property type="project" value="TreeGrafter"/>
</dbReference>
<comment type="similarity">
    <text evidence="1">Belongs to the BetVI family.</text>
</comment>
<organism evidence="4">
    <name type="scientific">Sesamum radiatum</name>
    <name type="common">Black benniseed</name>
    <dbReference type="NCBI Taxonomy" id="300843"/>
    <lineage>
        <taxon>Eukaryota</taxon>
        <taxon>Viridiplantae</taxon>
        <taxon>Streptophyta</taxon>
        <taxon>Embryophyta</taxon>
        <taxon>Tracheophyta</taxon>
        <taxon>Spermatophyta</taxon>
        <taxon>Magnoliopsida</taxon>
        <taxon>eudicotyledons</taxon>
        <taxon>Gunneridae</taxon>
        <taxon>Pentapetalae</taxon>
        <taxon>asterids</taxon>
        <taxon>lamiids</taxon>
        <taxon>Lamiales</taxon>
        <taxon>Pedaliaceae</taxon>
        <taxon>Sesamum</taxon>
    </lineage>
</organism>
<reference evidence="4" key="2">
    <citation type="journal article" date="2024" name="Plant">
        <title>Genomic evolution and insights into agronomic trait innovations of Sesamum species.</title>
        <authorList>
            <person name="Miao H."/>
            <person name="Wang L."/>
            <person name="Qu L."/>
            <person name="Liu H."/>
            <person name="Sun Y."/>
            <person name="Le M."/>
            <person name="Wang Q."/>
            <person name="Wei S."/>
            <person name="Zheng Y."/>
            <person name="Lin W."/>
            <person name="Duan Y."/>
            <person name="Cao H."/>
            <person name="Xiong S."/>
            <person name="Wang X."/>
            <person name="Wei L."/>
            <person name="Li C."/>
            <person name="Ma Q."/>
            <person name="Ju M."/>
            <person name="Zhao R."/>
            <person name="Li G."/>
            <person name="Mu C."/>
            <person name="Tian Q."/>
            <person name="Mei H."/>
            <person name="Zhang T."/>
            <person name="Gao T."/>
            <person name="Zhang H."/>
        </authorList>
    </citation>
    <scope>NUCLEOTIDE SEQUENCE</scope>
    <source>
        <strain evidence="4">G02</strain>
    </source>
</reference>
<evidence type="ECO:0000313" key="4">
    <source>
        <dbReference type="EMBL" id="KAL0403325.1"/>
    </source>
</evidence>
<dbReference type="InterPro" id="IPR023393">
    <property type="entry name" value="START-like_dom_sf"/>
</dbReference>
<reference evidence="4" key="1">
    <citation type="submission" date="2020-06" db="EMBL/GenBank/DDBJ databases">
        <authorList>
            <person name="Li T."/>
            <person name="Hu X."/>
            <person name="Zhang T."/>
            <person name="Song X."/>
            <person name="Zhang H."/>
            <person name="Dai N."/>
            <person name="Sheng W."/>
            <person name="Hou X."/>
            <person name="Wei L."/>
        </authorList>
    </citation>
    <scope>NUCLEOTIDE SEQUENCE</scope>
    <source>
        <strain evidence="4">G02</strain>
        <tissue evidence="4">Leaf</tissue>
    </source>
</reference>
<dbReference type="GO" id="GO:0005737">
    <property type="term" value="C:cytoplasm"/>
    <property type="evidence" value="ECO:0007669"/>
    <property type="project" value="TreeGrafter"/>
</dbReference>
<dbReference type="GO" id="GO:0005634">
    <property type="term" value="C:nucleus"/>
    <property type="evidence" value="ECO:0007669"/>
    <property type="project" value="TreeGrafter"/>
</dbReference>
<evidence type="ECO:0000259" key="3">
    <source>
        <dbReference type="Pfam" id="PF00407"/>
    </source>
</evidence>
<gene>
    <name evidence="4" type="ORF">Sradi_1973300</name>
</gene>
<name>A0AAW2TEY1_SESRA</name>
<dbReference type="InterPro" id="IPR050279">
    <property type="entry name" value="Plant_def-hormone_signal"/>
</dbReference>
<dbReference type="GO" id="GO:0009820">
    <property type="term" value="P:alkaloid metabolic process"/>
    <property type="evidence" value="ECO:0007669"/>
    <property type="project" value="UniProtKB-KW"/>
</dbReference>
<dbReference type="EMBL" id="JACGWJ010000008">
    <property type="protein sequence ID" value="KAL0403325.1"/>
    <property type="molecule type" value="Genomic_DNA"/>
</dbReference>
<dbReference type="GO" id="GO:0006952">
    <property type="term" value="P:defense response"/>
    <property type="evidence" value="ECO:0007669"/>
    <property type="project" value="InterPro"/>
</dbReference>
<evidence type="ECO:0000256" key="1">
    <source>
        <dbReference type="ARBA" id="ARBA00009744"/>
    </source>
</evidence>
<accession>A0AAW2TEY1</accession>
<protein>
    <recommendedName>
        <fullName evidence="3">Bet v I/Major latex protein domain-containing protein</fullName>
    </recommendedName>
</protein>
<evidence type="ECO:0000256" key="2">
    <source>
        <dbReference type="ARBA" id="ARBA00022589"/>
    </source>
</evidence>
<dbReference type="PANTHER" id="PTHR31213">
    <property type="entry name" value="OS08G0374000 PROTEIN-RELATED"/>
    <property type="match status" value="1"/>
</dbReference>
<dbReference type="GO" id="GO:0038023">
    <property type="term" value="F:signaling receptor activity"/>
    <property type="evidence" value="ECO:0007669"/>
    <property type="project" value="TreeGrafter"/>
</dbReference>
<dbReference type="Gene3D" id="3.30.530.20">
    <property type="match status" value="1"/>
</dbReference>
<keyword evidence="2" id="KW-0017">Alkaloid metabolism</keyword>
<dbReference type="InterPro" id="IPR000916">
    <property type="entry name" value="Bet_v_I/MLP"/>
</dbReference>
<sequence>MPIPGCVSRELEVNVSAKETWKVYGSLQLAQIAVDAFPDRFTGFKLLQGNGQSGTIIKVFLAPDVPGTKWYREEYELVDDAKRLKFARMLEGGVIDQGFLSFVTRLDAIEKPGNPNACTMKGTIDYVMKDESVRPQVKVQIDGLFNIMKAVADYVTKHHSSTKTKTCTSTSAYTN</sequence>
<dbReference type="Pfam" id="PF00407">
    <property type="entry name" value="Bet_v_1"/>
    <property type="match status" value="1"/>
</dbReference>
<feature type="domain" description="Bet v I/Major latex protein" evidence="3">
    <location>
        <begin position="7"/>
        <end position="157"/>
    </location>
</feature>
<proteinExistence type="inferred from homology"/>
<dbReference type="GO" id="GO:0004864">
    <property type="term" value="F:protein phosphatase inhibitor activity"/>
    <property type="evidence" value="ECO:0007669"/>
    <property type="project" value="TreeGrafter"/>
</dbReference>
<dbReference type="SUPFAM" id="SSF55961">
    <property type="entry name" value="Bet v1-like"/>
    <property type="match status" value="1"/>
</dbReference>
<dbReference type="AlphaFoldDB" id="A0AAW2TEY1"/>
<dbReference type="PANTHER" id="PTHR31213:SF19">
    <property type="entry name" value="BET V I_MAJOR LATEX PROTEIN DOMAIN-CONTAINING PROTEIN"/>
    <property type="match status" value="1"/>
</dbReference>